<feature type="binding site" evidence="5">
    <location>
        <position position="141"/>
    </location>
    <ligand>
        <name>Cu cation</name>
        <dbReference type="ChEBI" id="CHEBI:23378"/>
    </ligand>
</feature>
<feature type="binding site" evidence="5">
    <location>
        <position position="146"/>
    </location>
    <ligand>
        <name>Cu cation</name>
        <dbReference type="ChEBI" id="CHEBI:23378"/>
    </ligand>
</feature>
<evidence type="ECO:0000256" key="7">
    <source>
        <dbReference type="SAM" id="SignalP"/>
    </source>
</evidence>
<feature type="binding site" evidence="5">
    <location>
        <position position="138"/>
    </location>
    <ligand>
        <name>Cu cation</name>
        <dbReference type="ChEBI" id="CHEBI:23378"/>
    </ligand>
</feature>
<dbReference type="GO" id="GO:0009055">
    <property type="term" value="F:electron transfer activity"/>
    <property type="evidence" value="ECO:0007669"/>
    <property type="project" value="InterPro"/>
</dbReference>
<protein>
    <recommendedName>
        <fullName evidence="8">Blue (type 1) copper domain-containing protein</fullName>
    </recommendedName>
</protein>
<evidence type="ECO:0000256" key="3">
    <source>
        <dbReference type="ARBA" id="ARBA00022982"/>
    </source>
</evidence>
<dbReference type="Pfam" id="PF00127">
    <property type="entry name" value="Copper-bind"/>
    <property type="match status" value="1"/>
</dbReference>
<dbReference type="PROSITE" id="PS51257">
    <property type="entry name" value="PROKAR_LIPOPROTEIN"/>
    <property type="match status" value="1"/>
</dbReference>
<comment type="caution">
    <text evidence="9">The sequence shown here is derived from an EMBL/GenBank/DDBJ whole genome shotgun (WGS) entry which is preliminary data.</text>
</comment>
<dbReference type="SUPFAM" id="SSF49503">
    <property type="entry name" value="Cupredoxins"/>
    <property type="match status" value="1"/>
</dbReference>
<evidence type="ECO:0000256" key="4">
    <source>
        <dbReference type="ARBA" id="ARBA00023008"/>
    </source>
</evidence>
<dbReference type="GO" id="GO:0005507">
    <property type="term" value="F:copper ion binding"/>
    <property type="evidence" value="ECO:0007669"/>
    <property type="project" value="InterPro"/>
</dbReference>
<dbReference type="Proteomes" id="UP001161325">
    <property type="component" value="Unassembled WGS sequence"/>
</dbReference>
<sequence length="153" mass="15484">MRTNARLGTALAAVLVLAACGGAKDSSASAESAPSGAQASPAPAGGPQTPDAGGKVVTVEMLTDEQGNNVFRPAEVTASKGDVVRYTLVSGVHNVHFVADSNAAAQGLPSAPSDMLQLPGQTYDVKVVSAPGRYFFQCDPHALLGMVGHLVVQ</sequence>
<feature type="signal peptide" evidence="7">
    <location>
        <begin position="1"/>
        <end position="18"/>
    </location>
</feature>
<comment type="cofactor">
    <cofactor evidence="5">
        <name>Cu(2+)</name>
        <dbReference type="ChEBI" id="CHEBI:29036"/>
    </cofactor>
    <text evidence="5">The crystal structure with reduced Cu(1+) has also been determined.</text>
</comment>
<organism evidence="9 10">
    <name type="scientific">Roseisolibacter agri</name>
    <dbReference type="NCBI Taxonomy" id="2014610"/>
    <lineage>
        <taxon>Bacteria</taxon>
        <taxon>Pseudomonadati</taxon>
        <taxon>Gemmatimonadota</taxon>
        <taxon>Gemmatimonadia</taxon>
        <taxon>Gemmatimonadales</taxon>
        <taxon>Gemmatimonadaceae</taxon>
        <taxon>Roseisolibacter</taxon>
    </lineage>
</organism>
<keyword evidence="7" id="KW-0732">Signal</keyword>
<feature type="binding site" evidence="5">
    <location>
        <position position="93"/>
    </location>
    <ligand>
        <name>Cu cation</name>
        <dbReference type="ChEBI" id="CHEBI:23378"/>
    </ligand>
</feature>
<name>A0AA37Q278_9BACT</name>
<dbReference type="AlphaFoldDB" id="A0AA37Q278"/>
<dbReference type="InterPro" id="IPR002387">
    <property type="entry name" value="Plastocyanin"/>
</dbReference>
<proteinExistence type="predicted"/>
<keyword evidence="3" id="KW-0249">Electron transport</keyword>
<feature type="compositionally biased region" description="Low complexity" evidence="6">
    <location>
        <begin position="26"/>
        <end position="47"/>
    </location>
</feature>
<evidence type="ECO:0000313" key="10">
    <source>
        <dbReference type="Proteomes" id="UP001161325"/>
    </source>
</evidence>
<feature type="domain" description="Blue (type 1) copper" evidence="8">
    <location>
        <begin position="64"/>
        <end position="153"/>
    </location>
</feature>
<dbReference type="Gene3D" id="2.60.40.420">
    <property type="entry name" value="Cupredoxins - blue copper proteins"/>
    <property type="match status" value="1"/>
</dbReference>
<accession>A0AA37Q278</accession>
<feature type="region of interest" description="Disordered" evidence="6">
    <location>
        <begin position="26"/>
        <end position="54"/>
    </location>
</feature>
<reference evidence="9" key="1">
    <citation type="submission" date="2022-08" db="EMBL/GenBank/DDBJ databases">
        <title>Draft genome sequencing of Roseisolibacter agri AW1220.</title>
        <authorList>
            <person name="Tobiishi Y."/>
            <person name="Tonouchi A."/>
        </authorList>
    </citation>
    <scope>NUCLEOTIDE SEQUENCE</scope>
    <source>
        <strain evidence="9">AW1220</strain>
    </source>
</reference>
<dbReference type="RefSeq" id="WP_284349679.1">
    <property type="nucleotide sequence ID" value="NZ_BRXS01000002.1"/>
</dbReference>
<evidence type="ECO:0000256" key="1">
    <source>
        <dbReference type="ARBA" id="ARBA00022448"/>
    </source>
</evidence>
<evidence type="ECO:0000256" key="5">
    <source>
        <dbReference type="PIRSR" id="PIRSR602387-1"/>
    </source>
</evidence>
<evidence type="ECO:0000313" key="9">
    <source>
        <dbReference type="EMBL" id="GLC25234.1"/>
    </source>
</evidence>
<dbReference type="EMBL" id="BRXS01000002">
    <property type="protein sequence ID" value="GLC25234.1"/>
    <property type="molecule type" value="Genomic_DNA"/>
</dbReference>
<evidence type="ECO:0000256" key="6">
    <source>
        <dbReference type="SAM" id="MobiDB-lite"/>
    </source>
</evidence>
<dbReference type="InterPro" id="IPR008972">
    <property type="entry name" value="Cupredoxin"/>
</dbReference>
<keyword evidence="2 5" id="KW-0479">Metal-binding</keyword>
<dbReference type="InterPro" id="IPR028871">
    <property type="entry name" value="BlueCu_1_BS"/>
</dbReference>
<keyword evidence="10" id="KW-1185">Reference proteome</keyword>
<dbReference type="PROSITE" id="PS00196">
    <property type="entry name" value="COPPER_BLUE"/>
    <property type="match status" value="1"/>
</dbReference>
<dbReference type="InterPro" id="IPR000923">
    <property type="entry name" value="BlueCu_1"/>
</dbReference>
<dbReference type="PRINTS" id="PR00157">
    <property type="entry name" value="PLASTOCYANIN"/>
</dbReference>
<evidence type="ECO:0000256" key="2">
    <source>
        <dbReference type="ARBA" id="ARBA00022723"/>
    </source>
</evidence>
<keyword evidence="1" id="KW-0813">Transport</keyword>
<keyword evidence="4 5" id="KW-0186">Copper</keyword>
<gene>
    <name evidence="9" type="ORF">rosag_17470</name>
</gene>
<evidence type="ECO:0000259" key="8">
    <source>
        <dbReference type="Pfam" id="PF00127"/>
    </source>
</evidence>
<feature type="chain" id="PRO_5041224722" description="Blue (type 1) copper domain-containing protein" evidence="7">
    <location>
        <begin position="19"/>
        <end position="153"/>
    </location>
</feature>